<proteinExistence type="predicted"/>
<sequence length="287" mass="32017">MAYVDQEAYQRAVLALYIIAFLGSFALCILTFAKLRGTDVYLGKAVSWLKATSAVFTFSVLLDSIERILYFASRYGSFYTNRSPSPFLTWTAVLLNIWARAMVPILLSSGGSGIHHVMISKPAGRDRLVRSLALVLGGSSAVLTIPVFAVFVYAHVENMSNNPYGIVIEAADHMVRLHTAVNFMILVASVIVAVWSFSIKSSQWIRSVTKFFIGANCINVLGAAWEMMYQILYSYFPASYIESDHWIRMMLLLLSTWGTALILALVFMALKKQPSMNRAKIDRQPSI</sequence>
<feature type="transmembrane region" description="Helical" evidence="1">
    <location>
        <begin position="12"/>
        <end position="33"/>
    </location>
</feature>
<feature type="transmembrane region" description="Helical" evidence="1">
    <location>
        <begin position="128"/>
        <end position="154"/>
    </location>
</feature>
<evidence type="ECO:0000313" key="2">
    <source>
        <dbReference type="EMBL" id="RXG47006.1"/>
    </source>
</evidence>
<reference evidence="2 3" key="1">
    <citation type="submission" date="2018-12" db="EMBL/GenBank/DDBJ databases">
        <title>Genome of Verticillium dahliae isolate Getta Getta.</title>
        <authorList>
            <person name="Gardiner D.M."/>
        </authorList>
    </citation>
    <scope>NUCLEOTIDE SEQUENCE [LARGE SCALE GENOMIC DNA]</scope>
    <source>
        <strain evidence="2 3">Getta Getta</strain>
    </source>
</reference>
<feature type="transmembrane region" description="Helical" evidence="1">
    <location>
        <begin position="245"/>
        <end position="270"/>
    </location>
</feature>
<dbReference type="EMBL" id="RSDZ01000041">
    <property type="protein sequence ID" value="RXG47006.1"/>
    <property type="molecule type" value="Genomic_DNA"/>
</dbReference>
<protein>
    <submittedName>
        <fullName evidence="2">Uncharacterized protein</fullName>
    </submittedName>
</protein>
<gene>
    <name evidence="2" type="ORF">VDGE_03880</name>
</gene>
<feature type="transmembrane region" description="Helical" evidence="1">
    <location>
        <begin position="211"/>
        <end position="233"/>
    </location>
</feature>
<evidence type="ECO:0000256" key="1">
    <source>
        <dbReference type="SAM" id="Phobius"/>
    </source>
</evidence>
<name>A0A444S0R7_VERDA</name>
<keyword evidence="1" id="KW-0472">Membrane</keyword>
<accession>A0A444S0R7</accession>
<evidence type="ECO:0000313" key="3">
    <source>
        <dbReference type="Proteomes" id="UP000288725"/>
    </source>
</evidence>
<dbReference type="AlphaFoldDB" id="A0A444S0R7"/>
<comment type="caution">
    <text evidence="2">The sequence shown here is derived from an EMBL/GenBank/DDBJ whole genome shotgun (WGS) entry which is preliminary data.</text>
</comment>
<feature type="transmembrane region" description="Helical" evidence="1">
    <location>
        <begin position="180"/>
        <end position="199"/>
    </location>
</feature>
<organism evidence="2 3">
    <name type="scientific">Verticillium dahliae</name>
    <name type="common">Verticillium wilt</name>
    <dbReference type="NCBI Taxonomy" id="27337"/>
    <lineage>
        <taxon>Eukaryota</taxon>
        <taxon>Fungi</taxon>
        <taxon>Dikarya</taxon>
        <taxon>Ascomycota</taxon>
        <taxon>Pezizomycotina</taxon>
        <taxon>Sordariomycetes</taxon>
        <taxon>Hypocreomycetidae</taxon>
        <taxon>Glomerellales</taxon>
        <taxon>Plectosphaerellaceae</taxon>
        <taxon>Verticillium</taxon>
    </lineage>
</organism>
<keyword evidence="1" id="KW-0812">Transmembrane</keyword>
<keyword evidence="1" id="KW-1133">Transmembrane helix</keyword>
<dbReference type="Proteomes" id="UP000288725">
    <property type="component" value="Chromosome 3"/>
</dbReference>